<evidence type="ECO:0000313" key="1">
    <source>
        <dbReference type="EMBL" id="GAJ10784.1"/>
    </source>
</evidence>
<dbReference type="EMBL" id="BARW01028242">
    <property type="protein sequence ID" value="GAJ10784.1"/>
    <property type="molecule type" value="Genomic_DNA"/>
</dbReference>
<accession>X1TZT2</accession>
<proteinExistence type="predicted"/>
<name>X1TZT2_9ZZZZ</name>
<protein>
    <submittedName>
        <fullName evidence="1">Uncharacterized protein</fullName>
    </submittedName>
</protein>
<dbReference type="Gene3D" id="1.10.8.100">
    <property type="entry name" value="Ribosomal RNA adenine dimethylase-like, domain 2"/>
    <property type="match status" value="1"/>
</dbReference>
<gene>
    <name evidence="1" type="ORF">S12H4_45642</name>
</gene>
<organism evidence="1">
    <name type="scientific">marine sediment metagenome</name>
    <dbReference type="NCBI Taxonomy" id="412755"/>
    <lineage>
        <taxon>unclassified sequences</taxon>
        <taxon>metagenomes</taxon>
        <taxon>ecological metagenomes</taxon>
    </lineage>
</organism>
<dbReference type="AlphaFoldDB" id="X1TZT2"/>
<sequence>HHWVRLFEQLHLPETVRGEELLIKDYVALADALKT</sequence>
<dbReference type="InterPro" id="IPR023165">
    <property type="entry name" value="rRNA_Ade_diMease-like_C"/>
</dbReference>
<feature type="non-terminal residue" evidence="1">
    <location>
        <position position="1"/>
    </location>
</feature>
<reference evidence="1" key="1">
    <citation type="journal article" date="2014" name="Front. Microbiol.">
        <title>High frequency of phylogenetically diverse reductive dehalogenase-homologous genes in deep subseafloor sedimentary metagenomes.</title>
        <authorList>
            <person name="Kawai M."/>
            <person name="Futagami T."/>
            <person name="Toyoda A."/>
            <person name="Takaki Y."/>
            <person name="Nishi S."/>
            <person name="Hori S."/>
            <person name="Arai W."/>
            <person name="Tsubouchi T."/>
            <person name="Morono Y."/>
            <person name="Uchiyama I."/>
            <person name="Ito T."/>
            <person name="Fujiyama A."/>
            <person name="Inagaki F."/>
            <person name="Takami H."/>
        </authorList>
    </citation>
    <scope>NUCLEOTIDE SEQUENCE</scope>
    <source>
        <strain evidence="1">Expedition CK06-06</strain>
    </source>
</reference>
<comment type="caution">
    <text evidence="1">The sequence shown here is derived from an EMBL/GenBank/DDBJ whole genome shotgun (WGS) entry which is preliminary data.</text>
</comment>